<comment type="caution">
    <text evidence="1">The sequence shown here is derived from an EMBL/GenBank/DDBJ whole genome shotgun (WGS) entry which is preliminary data.</text>
</comment>
<dbReference type="Proteomes" id="UP001215280">
    <property type="component" value="Unassembled WGS sequence"/>
</dbReference>
<proteinExistence type="predicted"/>
<reference evidence="1" key="1">
    <citation type="submission" date="2023-03" db="EMBL/GenBank/DDBJ databases">
        <title>Massive genome expansion in bonnet fungi (Mycena s.s.) driven by repeated elements and novel gene families across ecological guilds.</title>
        <authorList>
            <consortium name="Lawrence Berkeley National Laboratory"/>
            <person name="Harder C.B."/>
            <person name="Miyauchi S."/>
            <person name="Viragh M."/>
            <person name="Kuo A."/>
            <person name="Thoen E."/>
            <person name="Andreopoulos B."/>
            <person name="Lu D."/>
            <person name="Skrede I."/>
            <person name="Drula E."/>
            <person name="Henrissat B."/>
            <person name="Morin E."/>
            <person name="Kohler A."/>
            <person name="Barry K."/>
            <person name="LaButti K."/>
            <person name="Morin E."/>
            <person name="Salamov A."/>
            <person name="Lipzen A."/>
            <person name="Mereny Z."/>
            <person name="Hegedus B."/>
            <person name="Baldrian P."/>
            <person name="Stursova M."/>
            <person name="Weitz H."/>
            <person name="Taylor A."/>
            <person name="Grigoriev I.V."/>
            <person name="Nagy L.G."/>
            <person name="Martin F."/>
            <person name="Kauserud H."/>
        </authorList>
    </citation>
    <scope>NUCLEOTIDE SEQUENCE</scope>
    <source>
        <strain evidence="1">CBHHK188m</strain>
    </source>
</reference>
<accession>A0AAD7JEZ2</accession>
<dbReference type="EMBL" id="JARJLG010000040">
    <property type="protein sequence ID" value="KAJ7763524.1"/>
    <property type="molecule type" value="Genomic_DNA"/>
</dbReference>
<dbReference type="AlphaFoldDB" id="A0AAD7JEZ2"/>
<sequence length="228" mass="25829">MDYRKLFTSDTAPTSREKRIPSFDHWLEAKIAIERPRNQIKLKRFRIEPVPLPPAPPVPSSPPPLLAVADLETYISPLIRNGWTISGLRDREKTVSLTEFRCLSRTYRFTTYSAARHFLHGAVALMPPPIPGSLGGVHIELHSTGGIHEVLLFSISELAPDPPKKYGISIVDVRFAIGVETEFHKNWLGRADSTRTSGRLSVRRTLKELLNYKWKPARSKEIQFVNTP</sequence>
<evidence type="ECO:0000313" key="2">
    <source>
        <dbReference type="Proteomes" id="UP001215280"/>
    </source>
</evidence>
<name>A0AAD7JEZ2_9AGAR</name>
<organism evidence="1 2">
    <name type="scientific">Mycena maculata</name>
    <dbReference type="NCBI Taxonomy" id="230809"/>
    <lineage>
        <taxon>Eukaryota</taxon>
        <taxon>Fungi</taxon>
        <taxon>Dikarya</taxon>
        <taxon>Basidiomycota</taxon>
        <taxon>Agaricomycotina</taxon>
        <taxon>Agaricomycetes</taxon>
        <taxon>Agaricomycetidae</taxon>
        <taxon>Agaricales</taxon>
        <taxon>Marasmiineae</taxon>
        <taxon>Mycenaceae</taxon>
        <taxon>Mycena</taxon>
    </lineage>
</organism>
<protein>
    <submittedName>
        <fullName evidence="1">Uncharacterized protein</fullName>
    </submittedName>
</protein>
<keyword evidence="2" id="KW-1185">Reference proteome</keyword>
<evidence type="ECO:0000313" key="1">
    <source>
        <dbReference type="EMBL" id="KAJ7763524.1"/>
    </source>
</evidence>
<gene>
    <name evidence="1" type="ORF">DFH07DRAFT_394925</name>
</gene>